<feature type="region of interest" description="Disordered" evidence="1">
    <location>
        <begin position="1"/>
        <end position="96"/>
    </location>
</feature>
<dbReference type="GO" id="GO:0005677">
    <property type="term" value="C:chromatin silencing complex"/>
    <property type="evidence" value="ECO:0007669"/>
    <property type="project" value="TreeGrafter"/>
</dbReference>
<evidence type="ECO:0000256" key="1">
    <source>
        <dbReference type="SAM" id="MobiDB-lite"/>
    </source>
</evidence>
<dbReference type="GO" id="GO:0000976">
    <property type="term" value="F:transcription cis-regulatory region binding"/>
    <property type="evidence" value="ECO:0007669"/>
    <property type="project" value="TreeGrafter"/>
</dbReference>
<feature type="compositionally biased region" description="Basic residues" evidence="1">
    <location>
        <begin position="248"/>
        <end position="274"/>
    </location>
</feature>
<dbReference type="EMBL" id="CADCXV010001505">
    <property type="protein sequence ID" value="CAB0044938.1"/>
    <property type="molecule type" value="Genomic_DNA"/>
</dbReference>
<evidence type="ECO:0000313" key="3">
    <source>
        <dbReference type="Proteomes" id="UP000479190"/>
    </source>
</evidence>
<gene>
    <name evidence="2" type="ORF">TBRA_LOCUS16505</name>
</gene>
<feature type="region of interest" description="Disordered" evidence="1">
    <location>
        <begin position="225"/>
        <end position="276"/>
    </location>
</feature>
<dbReference type="AlphaFoldDB" id="A0A6H5J8J9"/>
<organism evidence="2 3">
    <name type="scientific">Trichogramma brassicae</name>
    <dbReference type="NCBI Taxonomy" id="86971"/>
    <lineage>
        <taxon>Eukaryota</taxon>
        <taxon>Metazoa</taxon>
        <taxon>Ecdysozoa</taxon>
        <taxon>Arthropoda</taxon>
        <taxon>Hexapoda</taxon>
        <taxon>Insecta</taxon>
        <taxon>Pterygota</taxon>
        <taxon>Neoptera</taxon>
        <taxon>Endopterygota</taxon>
        <taxon>Hymenoptera</taxon>
        <taxon>Apocrita</taxon>
        <taxon>Proctotrupomorpha</taxon>
        <taxon>Chalcidoidea</taxon>
        <taxon>Trichogrammatidae</taxon>
        <taxon>Trichogramma</taxon>
    </lineage>
</organism>
<dbReference type="PANTHER" id="PTHR46576">
    <property type="entry name" value="BROMO ADJACENT HOMOLOGY DOMAIN-CONTAINING 1 PROTEIN"/>
    <property type="match status" value="1"/>
</dbReference>
<dbReference type="InterPro" id="IPR043151">
    <property type="entry name" value="BAH_sf"/>
</dbReference>
<proteinExistence type="predicted"/>
<keyword evidence="3" id="KW-1185">Reference proteome</keyword>
<dbReference type="GO" id="GO:0045892">
    <property type="term" value="P:negative regulation of DNA-templated transcription"/>
    <property type="evidence" value="ECO:0007669"/>
    <property type="project" value="TreeGrafter"/>
</dbReference>
<dbReference type="GO" id="GO:0031507">
    <property type="term" value="P:heterochromatin formation"/>
    <property type="evidence" value="ECO:0007669"/>
    <property type="project" value="TreeGrafter"/>
</dbReference>
<dbReference type="InterPro" id="IPR053032">
    <property type="entry name" value="BAH_domain-containing"/>
</dbReference>
<dbReference type="OrthoDB" id="1922186at2759"/>
<dbReference type="PANTHER" id="PTHR46576:SF1">
    <property type="entry name" value="BROMO ADJACENT HOMOLOGY DOMAIN-CONTAINING 1 PROTEIN"/>
    <property type="match status" value="1"/>
</dbReference>
<sequence>MQSCPKNADTGPLIGNGKGAPVAQQGPGLSLPPSALVGPPSPARGLAGLAPPHGANAWDTDRLQKQHNSGSAGSGSHTATARSSSHQQQQQQQQQQQLQLQLQQDQQQAASATATKIAIITAEKATAARLRGVVFLDHRLFQVHDYHDDVDVDDIGSRRDRCHFEDSQDRRVRERALQKQCICSLRQSPSKMKRHAMIDEMGSSPGSVVGSSATRIACEVKIEQSVSPASDSVGSTTCEPEASSTPMKLHHHQPHNHPQHHHPHHQHPHHHHHGLNIENNNVKCEACSSGSVSDQTELESEGQHHHHAQTPMVCRVKCETGCGGCDILKCEQCIKESGQLSNSEIDKDSGILEDDAGCGKMEIDTEVKEELNALTFVNEPLFLLAMNKVKSKLELIMFSKNEHSVTRICYARMRHQSGDVLQPKDCVLLKSGPRKADLPYVAKIAALWENPEDVKQNLSH</sequence>
<name>A0A6H5J8J9_9HYME</name>
<dbReference type="GO" id="GO:0003682">
    <property type="term" value="F:chromatin binding"/>
    <property type="evidence" value="ECO:0007669"/>
    <property type="project" value="TreeGrafter"/>
</dbReference>
<evidence type="ECO:0000313" key="2">
    <source>
        <dbReference type="EMBL" id="CAB0044938.1"/>
    </source>
</evidence>
<feature type="compositionally biased region" description="Polar residues" evidence="1">
    <location>
        <begin position="225"/>
        <end position="246"/>
    </location>
</feature>
<dbReference type="Gene3D" id="2.30.30.490">
    <property type="match status" value="1"/>
</dbReference>
<reference evidence="2 3" key="1">
    <citation type="submission" date="2020-02" db="EMBL/GenBank/DDBJ databases">
        <authorList>
            <person name="Ferguson B K."/>
        </authorList>
    </citation>
    <scope>NUCLEOTIDE SEQUENCE [LARGE SCALE GENOMIC DNA]</scope>
</reference>
<protein>
    <submittedName>
        <fullName evidence="2">Uncharacterized protein</fullName>
    </submittedName>
</protein>
<accession>A0A6H5J8J9</accession>
<dbReference type="Proteomes" id="UP000479190">
    <property type="component" value="Unassembled WGS sequence"/>
</dbReference>
<feature type="compositionally biased region" description="Low complexity" evidence="1">
    <location>
        <begin position="69"/>
        <end position="96"/>
    </location>
</feature>